<keyword evidence="8 14" id="KW-0418">Kinase</keyword>
<dbReference type="NCBIfam" id="TIGR00083">
    <property type="entry name" value="ribF"/>
    <property type="match status" value="1"/>
</dbReference>
<dbReference type="Pfam" id="PF01687">
    <property type="entry name" value="Flavokinase"/>
    <property type="match status" value="1"/>
</dbReference>
<keyword evidence="3 14" id="KW-0285">Flavoprotein</keyword>
<keyword evidence="11" id="KW-0511">Multifunctional enzyme</keyword>
<dbReference type="Pfam" id="PF06574">
    <property type="entry name" value="FAD_syn"/>
    <property type="match status" value="1"/>
</dbReference>
<name>A0A9D1A0M1_9ACTN</name>
<sequence length="310" mass="34146">MAWVCSIDDAAFDRSVFDGASCAFGVFDGVHRGHRFLLERTLESARRSGGQALVLTFDIDPDELFHPDRLKKLLANEDRIAELASSGVDGVVVLPFTREFAAFGPTEFLERMFAPHAPAFLHVGTDFRFGAQASGGVPELEAWAKTVGVELCAHELKTEDGVPITATRIRRLLAEAELDEANRLLGEPYRLRGMVEHGRGEGGDMGFKTANLTPPFAFRALGEGVYAAYADVDGVRYRAAVSMGVSPVFEGETDALCEVHILDFDGDLYGKSLVVRFMKYLRPMIKFDTVEELIATVMSNIAWTREHLPL</sequence>
<dbReference type="PIRSF" id="PIRSF004491">
    <property type="entry name" value="FAD_Synth"/>
    <property type="match status" value="1"/>
</dbReference>
<dbReference type="InterPro" id="IPR014729">
    <property type="entry name" value="Rossmann-like_a/b/a_fold"/>
</dbReference>
<dbReference type="GO" id="GO:0005524">
    <property type="term" value="F:ATP binding"/>
    <property type="evidence" value="ECO:0007669"/>
    <property type="project" value="UniProtKB-UniRule"/>
</dbReference>
<evidence type="ECO:0000256" key="7">
    <source>
        <dbReference type="ARBA" id="ARBA00022741"/>
    </source>
</evidence>
<dbReference type="SUPFAM" id="SSF82114">
    <property type="entry name" value="Riboflavin kinase-like"/>
    <property type="match status" value="1"/>
</dbReference>
<dbReference type="EMBL" id="DVGB01000063">
    <property type="protein sequence ID" value="HIR01686.1"/>
    <property type="molecule type" value="Genomic_DNA"/>
</dbReference>
<dbReference type="GO" id="GO:0008531">
    <property type="term" value="F:riboflavin kinase activity"/>
    <property type="evidence" value="ECO:0007669"/>
    <property type="project" value="UniProtKB-UniRule"/>
</dbReference>
<dbReference type="PANTHER" id="PTHR22749:SF6">
    <property type="entry name" value="RIBOFLAVIN KINASE"/>
    <property type="match status" value="1"/>
</dbReference>
<dbReference type="SMART" id="SM00904">
    <property type="entry name" value="Flavokinase"/>
    <property type="match status" value="1"/>
</dbReference>
<keyword evidence="6 14" id="KW-0548">Nucleotidyltransferase</keyword>
<evidence type="ECO:0000313" key="16">
    <source>
        <dbReference type="EMBL" id="HIR01686.1"/>
    </source>
</evidence>
<protein>
    <recommendedName>
        <fullName evidence="14">Riboflavin biosynthesis protein</fullName>
    </recommendedName>
    <domain>
        <recommendedName>
            <fullName evidence="14">Riboflavin kinase</fullName>
            <ecNumber evidence="14">2.7.1.26</ecNumber>
        </recommendedName>
        <alternativeName>
            <fullName evidence="14">Flavokinase</fullName>
        </alternativeName>
    </domain>
    <domain>
        <recommendedName>
            <fullName evidence="14">FMN adenylyltransferase</fullName>
            <ecNumber evidence="14">2.7.7.2</ecNumber>
        </recommendedName>
        <alternativeName>
            <fullName evidence="14">FAD pyrophosphorylase</fullName>
        </alternativeName>
        <alternativeName>
            <fullName evidence="14">FAD synthase</fullName>
        </alternativeName>
    </domain>
</protein>
<keyword evidence="5 14" id="KW-0808">Transferase</keyword>
<keyword evidence="10 14" id="KW-0067">ATP-binding</keyword>
<keyword evidence="9 14" id="KW-0274">FAD</keyword>
<keyword evidence="4 14" id="KW-0288">FMN</keyword>
<evidence type="ECO:0000256" key="5">
    <source>
        <dbReference type="ARBA" id="ARBA00022679"/>
    </source>
</evidence>
<keyword evidence="7 14" id="KW-0547">Nucleotide-binding</keyword>
<evidence type="ECO:0000259" key="15">
    <source>
        <dbReference type="SMART" id="SM00904"/>
    </source>
</evidence>
<dbReference type="GO" id="GO:0006747">
    <property type="term" value="P:FAD biosynthetic process"/>
    <property type="evidence" value="ECO:0007669"/>
    <property type="project" value="UniProtKB-UniRule"/>
</dbReference>
<dbReference type="Gene3D" id="3.40.50.620">
    <property type="entry name" value="HUPs"/>
    <property type="match status" value="1"/>
</dbReference>
<dbReference type="GO" id="GO:0003919">
    <property type="term" value="F:FMN adenylyltransferase activity"/>
    <property type="evidence" value="ECO:0007669"/>
    <property type="project" value="UniProtKB-UniRule"/>
</dbReference>
<evidence type="ECO:0000256" key="13">
    <source>
        <dbReference type="ARBA" id="ARBA00049494"/>
    </source>
</evidence>
<evidence type="ECO:0000313" key="17">
    <source>
        <dbReference type="Proteomes" id="UP000824261"/>
    </source>
</evidence>
<evidence type="ECO:0000256" key="3">
    <source>
        <dbReference type="ARBA" id="ARBA00022630"/>
    </source>
</evidence>
<dbReference type="InterPro" id="IPR023468">
    <property type="entry name" value="Riboflavin_kinase"/>
</dbReference>
<organism evidence="16 17">
    <name type="scientific">Candidatus Aveggerthella stercoripullorum</name>
    <dbReference type="NCBI Taxonomy" id="2840688"/>
    <lineage>
        <taxon>Bacteria</taxon>
        <taxon>Bacillati</taxon>
        <taxon>Actinomycetota</taxon>
        <taxon>Coriobacteriia</taxon>
        <taxon>Eggerthellales</taxon>
        <taxon>Eggerthellaceae</taxon>
        <taxon>Eggerthellaceae incertae sedis</taxon>
        <taxon>Candidatus Aveggerthella</taxon>
    </lineage>
</organism>
<dbReference type="PANTHER" id="PTHR22749">
    <property type="entry name" value="RIBOFLAVIN KINASE/FMN ADENYLYLTRANSFERASE"/>
    <property type="match status" value="1"/>
</dbReference>
<comment type="catalytic activity">
    <reaction evidence="13 14">
        <text>FMN + ATP + H(+) = FAD + diphosphate</text>
        <dbReference type="Rhea" id="RHEA:17237"/>
        <dbReference type="ChEBI" id="CHEBI:15378"/>
        <dbReference type="ChEBI" id="CHEBI:30616"/>
        <dbReference type="ChEBI" id="CHEBI:33019"/>
        <dbReference type="ChEBI" id="CHEBI:57692"/>
        <dbReference type="ChEBI" id="CHEBI:58210"/>
        <dbReference type="EC" id="2.7.7.2"/>
    </reaction>
</comment>
<dbReference type="Gene3D" id="2.40.30.30">
    <property type="entry name" value="Riboflavin kinase-like"/>
    <property type="match status" value="1"/>
</dbReference>
<evidence type="ECO:0000256" key="10">
    <source>
        <dbReference type="ARBA" id="ARBA00022840"/>
    </source>
</evidence>
<comment type="pathway">
    <text evidence="2 14">Cofactor biosynthesis; FMN biosynthesis; FMN from riboflavin (ATP route): step 1/1.</text>
</comment>
<dbReference type="SUPFAM" id="SSF52374">
    <property type="entry name" value="Nucleotidylyl transferase"/>
    <property type="match status" value="1"/>
</dbReference>
<evidence type="ECO:0000256" key="12">
    <source>
        <dbReference type="ARBA" id="ARBA00047880"/>
    </source>
</evidence>
<dbReference type="InterPro" id="IPR015864">
    <property type="entry name" value="FAD_synthase"/>
</dbReference>
<accession>A0A9D1A0M1</accession>
<proteinExistence type="inferred from homology"/>
<evidence type="ECO:0000256" key="2">
    <source>
        <dbReference type="ARBA" id="ARBA00005201"/>
    </source>
</evidence>
<reference evidence="16" key="2">
    <citation type="journal article" date="2021" name="PeerJ">
        <title>Extensive microbial diversity within the chicken gut microbiome revealed by metagenomics and culture.</title>
        <authorList>
            <person name="Gilroy R."/>
            <person name="Ravi A."/>
            <person name="Getino M."/>
            <person name="Pursley I."/>
            <person name="Horton D.L."/>
            <person name="Alikhan N.F."/>
            <person name="Baker D."/>
            <person name="Gharbi K."/>
            <person name="Hall N."/>
            <person name="Watson M."/>
            <person name="Adriaenssens E.M."/>
            <person name="Foster-Nyarko E."/>
            <person name="Jarju S."/>
            <person name="Secka A."/>
            <person name="Antonio M."/>
            <person name="Oren A."/>
            <person name="Chaudhuri R.R."/>
            <person name="La Ragione R."/>
            <person name="Hildebrand F."/>
            <person name="Pallen M.J."/>
        </authorList>
    </citation>
    <scope>NUCLEOTIDE SEQUENCE</scope>
    <source>
        <strain evidence="16">ChiGjej1B1-2707</strain>
    </source>
</reference>
<dbReference type="EC" id="2.7.1.26" evidence="14"/>
<dbReference type="GO" id="GO:0009398">
    <property type="term" value="P:FMN biosynthetic process"/>
    <property type="evidence" value="ECO:0007669"/>
    <property type="project" value="UniProtKB-UniRule"/>
</dbReference>
<evidence type="ECO:0000256" key="4">
    <source>
        <dbReference type="ARBA" id="ARBA00022643"/>
    </source>
</evidence>
<evidence type="ECO:0000256" key="14">
    <source>
        <dbReference type="PIRNR" id="PIRNR004491"/>
    </source>
</evidence>
<dbReference type="AlphaFoldDB" id="A0A9D1A0M1"/>
<evidence type="ECO:0000256" key="9">
    <source>
        <dbReference type="ARBA" id="ARBA00022827"/>
    </source>
</evidence>
<reference evidence="16" key="1">
    <citation type="submission" date="2020-10" db="EMBL/GenBank/DDBJ databases">
        <authorList>
            <person name="Gilroy R."/>
        </authorList>
    </citation>
    <scope>NUCLEOTIDE SEQUENCE</scope>
    <source>
        <strain evidence="16">ChiGjej1B1-2707</strain>
    </source>
</reference>
<gene>
    <name evidence="16" type="primary">ribF</name>
    <name evidence="16" type="ORF">IAA69_05420</name>
</gene>
<evidence type="ECO:0000256" key="1">
    <source>
        <dbReference type="ARBA" id="ARBA00004726"/>
    </source>
</evidence>
<comment type="pathway">
    <text evidence="1 14">Cofactor biosynthesis; FAD biosynthesis; FAD from FMN: step 1/1.</text>
</comment>
<dbReference type="EC" id="2.7.7.2" evidence="14"/>
<comment type="caution">
    <text evidence="16">The sequence shown here is derived from an EMBL/GenBank/DDBJ whole genome shotgun (WGS) entry which is preliminary data.</text>
</comment>
<evidence type="ECO:0000256" key="11">
    <source>
        <dbReference type="ARBA" id="ARBA00023268"/>
    </source>
</evidence>
<dbReference type="Proteomes" id="UP000824261">
    <property type="component" value="Unassembled WGS sequence"/>
</dbReference>
<evidence type="ECO:0000256" key="6">
    <source>
        <dbReference type="ARBA" id="ARBA00022695"/>
    </source>
</evidence>
<comment type="catalytic activity">
    <reaction evidence="12 14">
        <text>riboflavin + ATP = FMN + ADP + H(+)</text>
        <dbReference type="Rhea" id="RHEA:14357"/>
        <dbReference type="ChEBI" id="CHEBI:15378"/>
        <dbReference type="ChEBI" id="CHEBI:30616"/>
        <dbReference type="ChEBI" id="CHEBI:57986"/>
        <dbReference type="ChEBI" id="CHEBI:58210"/>
        <dbReference type="ChEBI" id="CHEBI:456216"/>
        <dbReference type="EC" id="2.7.1.26"/>
    </reaction>
</comment>
<evidence type="ECO:0000256" key="8">
    <source>
        <dbReference type="ARBA" id="ARBA00022777"/>
    </source>
</evidence>
<dbReference type="GO" id="GO:0009231">
    <property type="term" value="P:riboflavin biosynthetic process"/>
    <property type="evidence" value="ECO:0007669"/>
    <property type="project" value="InterPro"/>
</dbReference>
<dbReference type="InterPro" id="IPR023465">
    <property type="entry name" value="Riboflavin_kinase_dom_sf"/>
</dbReference>
<feature type="domain" description="Riboflavin kinase" evidence="15">
    <location>
        <begin position="184"/>
        <end position="309"/>
    </location>
</feature>
<comment type="similarity">
    <text evidence="14">Belongs to the ribF family.</text>
</comment>
<dbReference type="CDD" id="cd02064">
    <property type="entry name" value="FAD_synthetase_N"/>
    <property type="match status" value="1"/>
</dbReference>
<dbReference type="InterPro" id="IPR015865">
    <property type="entry name" value="Riboflavin_kinase_bac/euk"/>
</dbReference>
<dbReference type="InterPro" id="IPR002606">
    <property type="entry name" value="Riboflavin_kinase_bac"/>
</dbReference>